<dbReference type="SUPFAM" id="SSF55811">
    <property type="entry name" value="Nudix"/>
    <property type="match status" value="1"/>
</dbReference>
<protein>
    <recommendedName>
        <fullName evidence="3">Nudix hydrolase domain-containing protein</fullName>
    </recommendedName>
</protein>
<dbReference type="Gene3D" id="3.90.79.10">
    <property type="entry name" value="Nucleoside Triphosphate Pyrophosphohydrolase"/>
    <property type="match status" value="1"/>
</dbReference>
<dbReference type="Proteomes" id="UP001519325">
    <property type="component" value="Unassembled WGS sequence"/>
</dbReference>
<dbReference type="EMBL" id="JAGGMR010000001">
    <property type="protein sequence ID" value="MBP2190833.1"/>
    <property type="molecule type" value="Genomic_DNA"/>
</dbReference>
<sequence>MVKEVREEAGLTVEPRKLVAALDRDTQGHPPPLLFSVLKMYYLCDVIVDGGVPDPLETAAVDWFYIDELPPLSTTRILEHQIQMFPCPPASSRAARAVRLTGRSCALGPTVIAIIGLRARQLDFRLGVLGDGMRAGARCVG</sequence>
<evidence type="ECO:0000313" key="2">
    <source>
        <dbReference type="Proteomes" id="UP001519325"/>
    </source>
</evidence>
<proteinExistence type="predicted"/>
<organism evidence="1 2">
    <name type="scientific">Nocardia goodfellowii</name>
    <dbReference type="NCBI Taxonomy" id="882446"/>
    <lineage>
        <taxon>Bacteria</taxon>
        <taxon>Bacillati</taxon>
        <taxon>Actinomycetota</taxon>
        <taxon>Actinomycetes</taxon>
        <taxon>Mycobacteriales</taxon>
        <taxon>Nocardiaceae</taxon>
        <taxon>Nocardia</taxon>
    </lineage>
</organism>
<reference evidence="1 2" key="1">
    <citation type="submission" date="2021-03" db="EMBL/GenBank/DDBJ databases">
        <title>Sequencing the genomes of 1000 actinobacteria strains.</title>
        <authorList>
            <person name="Klenk H.-P."/>
        </authorList>
    </citation>
    <scope>NUCLEOTIDE SEQUENCE [LARGE SCALE GENOMIC DNA]</scope>
    <source>
        <strain evidence="1 2">DSM 45516</strain>
    </source>
</reference>
<keyword evidence="2" id="KW-1185">Reference proteome</keyword>
<name>A0ABS4QGL0_9NOCA</name>
<evidence type="ECO:0000313" key="1">
    <source>
        <dbReference type="EMBL" id="MBP2190833.1"/>
    </source>
</evidence>
<comment type="caution">
    <text evidence="1">The sequence shown here is derived from an EMBL/GenBank/DDBJ whole genome shotgun (WGS) entry which is preliminary data.</text>
</comment>
<accession>A0ABS4QGL0</accession>
<evidence type="ECO:0008006" key="3">
    <source>
        <dbReference type="Google" id="ProtNLM"/>
    </source>
</evidence>
<dbReference type="InterPro" id="IPR015797">
    <property type="entry name" value="NUDIX_hydrolase-like_dom_sf"/>
</dbReference>
<gene>
    <name evidence="1" type="ORF">BJ987_003734</name>
</gene>